<evidence type="ECO:0000313" key="2">
    <source>
        <dbReference type="Proteomes" id="UP001177670"/>
    </source>
</evidence>
<gene>
    <name evidence="1" type="ORF">K0M31_019542</name>
</gene>
<dbReference type="EMBL" id="JAHYIQ010000008">
    <property type="protein sequence ID" value="KAK1129834.1"/>
    <property type="molecule type" value="Genomic_DNA"/>
</dbReference>
<sequence>MTPVLTYSSLDLNNLVSELCSRSTGTLIPDQVYDDWNSSMQIPTNFPGSFGFFPTTLRDQPFREKGSYRGASRRENRKSHRGGRWSLPREFLGCSQDILRPGREIPYLDACLRYFLAGSGPELNYRFRITTFGVLSLMNKLNWIPNLLK</sequence>
<reference evidence="1" key="1">
    <citation type="submission" date="2021-10" db="EMBL/GenBank/DDBJ databases">
        <title>Melipona bicolor Genome sequencing and assembly.</title>
        <authorList>
            <person name="Araujo N.S."/>
            <person name="Arias M.C."/>
        </authorList>
    </citation>
    <scope>NUCLEOTIDE SEQUENCE</scope>
    <source>
        <strain evidence="1">USP_2M_L1-L4_2017</strain>
        <tissue evidence="1">Whole body</tissue>
    </source>
</reference>
<name>A0AA40G2Y9_9HYME</name>
<dbReference type="Proteomes" id="UP001177670">
    <property type="component" value="Unassembled WGS sequence"/>
</dbReference>
<dbReference type="AlphaFoldDB" id="A0AA40G2Y9"/>
<organism evidence="1 2">
    <name type="scientific">Melipona bicolor</name>
    <dbReference type="NCBI Taxonomy" id="60889"/>
    <lineage>
        <taxon>Eukaryota</taxon>
        <taxon>Metazoa</taxon>
        <taxon>Ecdysozoa</taxon>
        <taxon>Arthropoda</taxon>
        <taxon>Hexapoda</taxon>
        <taxon>Insecta</taxon>
        <taxon>Pterygota</taxon>
        <taxon>Neoptera</taxon>
        <taxon>Endopterygota</taxon>
        <taxon>Hymenoptera</taxon>
        <taxon>Apocrita</taxon>
        <taxon>Aculeata</taxon>
        <taxon>Apoidea</taxon>
        <taxon>Anthophila</taxon>
        <taxon>Apidae</taxon>
        <taxon>Melipona</taxon>
    </lineage>
</organism>
<keyword evidence="2" id="KW-1185">Reference proteome</keyword>
<comment type="caution">
    <text evidence="1">The sequence shown here is derived from an EMBL/GenBank/DDBJ whole genome shotgun (WGS) entry which is preliminary data.</text>
</comment>
<accession>A0AA40G2Y9</accession>
<protein>
    <submittedName>
        <fullName evidence="1">Uncharacterized protein</fullName>
    </submittedName>
</protein>
<evidence type="ECO:0000313" key="1">
    <source>
        <dbReference type="EMBL" id="KAK1129834.1"/>
    </source>
</evidence>
<proteinExistence type="predicted"/>